<reference evidence="2" key="1">
    <citation type="journal article" date="2005" name="Genetics">
        <title>Molecular population genetics of accessory gland protein genes and testis-expressed genes in Drosophila mojavensis and D. arizonae.</title>
        <authorList>
            <person name="Wagstaff B.J."/>
            <person name="Begun D.J."/>
        </authorList>
    </citation>
    <scope>NUCLEOTIDE SEQUENCE</scope>
    <source>
        <strain evidence="2">15081-1271.00</strain>
    </source>
</reference>
<proteinExistence type="predicted"/>
<dbReference type="EMBL" id="DQ079224">
    <property type="protein sequence ID" value="AAZ42708.1"/>
    <property type="molecule type" value="Genomic_DNA"/>
</dbReference>
<feature type="non-terminal residue" evidence="2">
    <location>
        <position position="1"/>
    </location>
</feature>
<organism evidence="2">
    <name type="scientific">Drosophila arizonae</name>
    <name type="common">Fruit fly</name>
    <dbReference type="NCBI Taxonomy" id="7263"/>
    <lineage>
        <taxon>Eukaryota</taxon>
        <taxon>Metazoa</taxon>
        <taxon>Ecdysozoa</taxon>
        <taxon>Arthropoda</taxon>
        <taxon>Hexapoda</taxon>
        <taxon>Insecta</taxon>
        <taxon>Pterygota</taxon>
        <taxon>Neoptera</taxon>
        <taxon>Endopterygota</taxon>
        <taxon>Diptera</taxon>
        <taxon>Brachycera</taxon>
        <taxon>Muscomorpha</taxon>
        <taxon>Ephydroidea</taxon>
        <taxon>Drosophilidae</taxon>
        <taxon>Drosophila</taxon>
    </lineage>
</organism>
<dbReference type="AlphaFoldDB" id="Q2VKE7"/>
<evidence type="ECO:0000313" key="2">
    <source>
        <dbReference type="EMBL" id="AAZ42708.1"/>
    </source>
</evidence>
<evidence type="ECO:0000256" key="1">
    <source>
        <dbReference type="SAM" id="MobiDB-lite"/>
    </source>
</evidence>
<sequence length="63" mass="6395">VLLGLGLGAIEARPNEDAGTEQNFLIEPIEAKSSLPGPSPKSDSTPLGDQPRIGGTALKVLTG</sequence>
<gene>
    <name evidence="2" type="primary">Acp21a</name>
</gene>
<protein>
    <submittedName>
        <fullName evidence="2">Acp21a</fullName>
    </submittedName>
</protein>
<feature type="region of interest" description="Disordered" evidence="1">
    <location>
        <begin position="30"/>
        <end position="63"/>
    </location>
</feature>
<accession>Q2VKE7</accession>
<name>Q2VKE7_DROAR</name>